<dbReference type="PROSITE" id="PS50937">
    <property type="entry name" value="HTH_MERR_2"/>
    <property type="match status" value="1"/>
</dbReference>
<evidence type="ECO:0000256" key="10">
    <source>
        <dbReference type="ARBA" id="ARBA00024874"/>
    </source>
</evidence>
<dbReference type="AlphaFoldDB" id="Q1W4U9"/>
<dbReference type="PANTHER" id="PTHR30204:SF69">
    <property type="entry name" value="MERR-FAMILY TRANSCRIPTIONAL REGULATOR"/>
    <property type="match status" value="1"/>
</dbReference>
<keyword evidence="9" id="KW-0804">Transcription</keyword>
<keyword evidence="5" id="KW-0476">Mercury</keyword>
<dbReference type="GO" id="GO:0045340">
    <property type="term" value="F:mercury ion binding"/>
    <property type="evidence" value="ECO:0007669"/>
    <property type="project" value="InterPro"/>
</dbReference>
<dbReference type="GO" id="GO:0003700">
    <property type="term" value="F:DNA-binding transcription factor activity"/>
    <property type="evidence" value="ECO:0007669"/>
    <property type="project" value="InterPro"/>
</dbReference>
<keyword evidence="2" id="KW-0475">Mercuric resistance</keyword>
<dbReference type="Pfam" id="PF00376">
    <property type="entry name" value="MerR"/>
    <property type="match status" value="1"/>
</dbReference>
<dbReference type="InterPro" id="IPR000551">
    <property type="entry name" value="MerR-type_HTH_dom"/>
</dbReference>
<dbReference type="Gene3D" id="1.10.1660.10">
    <property type="match status" value="1"/>
</dbReference>
<evidence type="ECO:0000256" key="7">
    <source>
        <dbReference type="ARBA" id="ARBA00023125"/>
    </source>
</evidence>
<dbReference type="InterPro" id="IPR011794">
    <property type="entry name" value="MerR"/>
</dbReference>
<organism evidence="12">
    <name type="scientific">Pseudomonas aeruginosa</name>
    <dbReference type="NCBI Taxonomy" id="287"/>
    <lineage>
        <taxon>Bacteria</taxon>
        <taxon>Pseudomonadati</taxon>
        <taxon>Pseudomonadota</taxon>
        <taxon>Gammaproteobacteria</taxon>
        <taxon>Pseudomonadales</taxon>
        <taxon>Pseudomonadaceae</taxon>
        <taxon>Pseudomonas</taxon>
    </lineage>
</organism>
<keyword evidence="8" id="KW-0010">Activator</keyword>
<keyword evidence="3" id="KW-0678">Repressor</keyword>
<accession>Q1W4U9</accession>
<reference evidence="12" key="1">
    <citation type="journal article" date="2006" name="J. Bacteriol.">
        <title>Acquisition and evolution of the exoU locus in Pseudomonas aeruginosa.</title>
        <authorList>
            <person name="Kulasekara B.R."/>
            <person name="Kulasekara H.D."/>
            <person name="Wolfgang M.C."/>
            <person name="Stevens L."/>
            <person name="Frank D.W."/>
            <person name="Lory S."/>
        </authorList>
    </citation>
    <scope>NUCLEOTIDE SEQUENCE</scope>
    <source>
        <strain evidence="12">19660</strain>
    </source>
</reference>
<dbReference type="GO" id="GO:0046689">
    <property type="term" value="P:response to mercury ion"/>
    <property type="evidence" value="ECO:0007669"/>
    <property type="project" value="UniProtKB-KW"/>
</dbReference>
<keyword evidence="7" id="KW-0238">DNA-binding</keyword>
<evidence type="ECO:0000259" key="11">
    <source>
        <dbReference type="PROSITE" id="PS50937"/>
    </source>
</evidence>
<dbReference type="InterPro" id="IPR047057">
    <property type="entry name" value="MerR_fam"/>
</dbReference>
<evidence type="ECO:0000313" key="12">
    <source>
        <dbReference type="EMBL" id="ABD94723.1"/>
    </source>
</evidence>
<name>Q1W4U9_PSEAI</name>
<keyword evidence="4" id="KW-0479">Metal-binding</keyword>
<evidence type="ECO:0000256" key="5">
    <source>
        <dbReference type="ARBA" id="ARBA00022914"/>
    </source>
</evidence>
<evidence type="ECO:0000256" key="3">
    <source>
        <dbReference type="ARBA" id="ARBA00022491"/>
    </source>
</evidence>
<evidence type="ECO:0000256" key="9">
    <source>
        <dbReference type="ARBA" id="ARBA00023163"/>
    </source>
</evidence>
<dbReference type="InterPro" id="IPR009061">
    <property type="entry name" value="DNA-bd_dom_put_sf"/>
</dbReference>
<sequence>MTYSWVQQADWGITLNPVPRYGVKGKMMAVELSIGQLAAAAGVSVETIRFYQRQGLLVEPAKPIGGHRRYDAAVVTRLRFIKRAQVLGFTLAEVAGLLSLDQAQAQACADTREFAAHKVAVLDQKMQDLAAMRSTLVALIQQCDEGGNENCCPIIQSLEAPNSGVGQTYKSPLIP</sequence>
<comment type="function">
    <text evidence="10">Mediates the mercuric-dependent induction of mercury resistance operon. In the absence of mercury MerR represses transcription by binding tightly to the mer operator region; when mercury is present the dimeric complex binds a single ion and becomes a potent transcriptional activator, while remaining bound to the mer site.</text>
</comment>
<dbReference type="PROSITE" id="PS00552">
    <property type="entry name" value="HTH_MERR_1"/>
    <property type="match status" value="1"/>
</dbReference>
<gene>
    <name evidence="12" type="ORF">EXB37</name>
</gene>
<dbReference type="PANTHER" id="PTHR30204">
    <property type="entry name" value="REDOX-CYCLING DRUG-SENSING TRANSCRIPTIONAL ACTIVATOR SOXR"/>
    <property type="match status" value="1"/>
</dbReference>
<dbReference type="SUPFAM" id="SSF46955">
    <property type="entry name" value="Putative DNA-binding domain"/>
    <property type="match status" value="1"/>
</dbReference>
<evidence type="ECO:0000256" key="6">
    <source>
        <dbReference type="ARBA" id="ARBA00023015"/>
    </source>
</evidence>
<evidence type="ECO:0000256" key="2">
    <source>
        <dbReference type="ARBA" id="ARBA00022466"/>
    </source>
</evidence>
<dbReference type="GO" id="GO:0003677">
    <property type="term" value="F:DNA binding"/>
    <property type="evidence" value="ECO:0007669"/>
    <property type="project" value="UniProtKB-KW"/>
</dbReference>
<dbReference type="InterPro" id="IPR015358">
    <property type="entry name" value="Tscrpt_reg_MerR_DNA-bd"/>
</dbReference>
<evidence type="ECO:0000256" key="8">
    <source>
        <dbReference type="ARBA" id="ARBA00023159"/>
    </source>
</evidence>
<dbReference type="Pfam" id="PF09278">
    <property type="entry name" value="MerR-DNA-bind"/>
    <property type="match status" value="1"/>
</dbReference>
<keyword evidence="6" id="KW-0805">Transcription regulation</keyword>
<feature type="domain" description="HTH merR-type" evidence="11">
    <location>
        <begin position="31"/>
        <end position="100"/>
    </location>
</feature>
<evidence type="ECO:0000256" key="4">
    <source>
        <dbReference type="ARBA" id="ARBA00022723"/>
    </source>
</evidence>
<evidence type="ECO:0000256" key="1">
    <source>
        <dbReference type="ARBA" id="ARBA00017146"/>
    </source>
</evidence>
<dbReference type="CDD" id="cd04783">
    <property type="entry name" value="HTH_MerR1"/>
    <property type="match status" value="1"/>
</dbReference>
<protein>
    <recommendedName>
        <fullName evidence="1">Mercuric resistance operon regulatory protein</fullName>
    </recommendedName>
</protein>
<dbReference type="SMART" id="SM00422">
    <property type="entry name" value="HTH_MERR"/>
    <property type="match status" value="1"/>
</dbReference>
<proteinExistence type="predicted"/>
<dbReference type="EMBL" id="DQ437743">
    <property type="protein sequence ID" value="ABD94723.1"/>
    <property type="molecule type" value="Genomic_DNA"/>
</dbReference>
<dbReference type="PRINTS" id="PR00040">
    <property type="entry name" value="HTHMERR"/>
</dbReference>